<evidence type="ECO:0000313" key="2">
    <source>
        <dbReference type="EMBL" id="OQV20183.1"/>
    </source>
</evidence>
<dbReference type="Proteomes" id="UP000192578">
    <property type="component" value="Unassembled WGS sequence"/>
</dbReference>
<evidence type="ECO:0000256" key="1">
    <source>
        <dbReference type="SAM" id="MobiDB-lite"/>
    </source>
</evidence>
<keyword evidence="3" id="KW-1185">Reference proteome</keyword>
<dbReference type="AlphaFoldDB" id="A0A1W0WYC6"/>
<name>A0A1W0WYC6_HYPEX</name>
<protein>
    <submittedName>
        <fullName evidence="2">Uncharacterized protein</fullName>
    </submittedName>
</protein>
<proteinExistence type="predicted"/>
<accession>A0A1W0WYC6</accession>
<feature type="region of interest" description="Disordered" evidence="1">
    <location>
        <begin position="1"/>
        <end position="69"/>
    </location>
</feature>
<feature type="compositionally biased region" description="Basic residues" evidence="1">
    <location>
        <begin position="30"/>
        <end position="41"/>
    </location>
</feature>
<reference evidence="3" key="1">
    <citation type="submission" date="2017-01" db="EMBL/GenBank/DDBJ databases">
        <title>Comparative genomics of anhydrobiosis in the tardigrade Hypsibius dujardini.</title>
        <authorList>
            <person name="Yoshida Y."/>
            <person name="Koutsovoulos G."/>
            <person name="Laetsch D."/>
            <person name="Stevens L."/>
            <person name="Kumar S."/>
            <person name="Horikawa D."/>
            <person name="Ishino K."/>
            <person name="Komine S."/>
            <person name="Tomita M."/>
            <person name="Blaxter M."/>
            <person name="Arakawa K."/>
        </authorList>
    </citation>
    <scope>NUCLEOTIDE SEQUENCE [LARGE SCALE GENOMIC DNA]</scope>
    <source>
        <strain evidence="3">Z151</strain>
    </source>
</reference>
<comment type="caution">
    <text evidence="2">The sequence shown here is derived from an EMBL/GenBank/DDBJ whole genome shotgun (WGS) entry which is preliminary data.</text>
</comment>
<gene>
    <name evidence="2" type="ORF">BV898_05742</name>
</gene>
<dbReference type="EMBL" id="MTYJ01000032">
    <property type="protein sequence ID" value="OQV20183.1"/>
    <property type="molecule type" value="Genomic_DNA"/>
</dbReference>
<sequence>MATVKREKAGRHNLFLATAPAPQPQSNPRHLTRSARTHARTHQYVVLSTNIPPTPLDDDDDNREFTARR</sequence>
<organism evidence="2 3">
    <name type="scientific">Hypsibius exemplaris</name>
    <name type="common">Freshwater tardigrade</name>
    <dbReference type="NCBI Taxonomy" id="2072580"/>
    <lineage>
        <taxon>Eukaryota</taxon>
        <taxon>Metazoa</taxon>
        <taxon>Ecdysozoa</taxon>
        <taxon>Tardigrada</taxon>
        <taxon>Eutardigrada</taxon>
        <taxon>Parachela</taxon>
        <taxon>Hypsibioidea</taxon>
        <taxon>Hypsibiidae</taxon>
        <taxon>Hypsibius</taxon>
    </lineage>
</organism>
<evidence type="ECO:0000313" key="3">
    <source>
        <dbReference type="Proteomes" id="UP000192578"/>
    </source>
</evidence>